<evidence type="ECO:0000256" key="6">
    <source>
        <dbReference type="ARBA" id="ARBA00022763"/>
    </source>
</evidence>
<evidence type="ECO:0000256" key="5">
    <source>
        <dbReference type="ARBA" id="ARBA00022741"/>
    </source>
</evidence>
<evidence type="ECO:0000256" key="1">
    <source>
        <dbReference type="ARBA" id="ARBA00004496"/>
    </source>
</evidence>
<organism evidence="18 19">
    <name type="scientific">Micromonospora echinofusca</name>
    <dbReference type="NCBI Taxonomy" id="47858"/>
    <lineage>
        <taxon>Bacteria</taxon>
        <taxon>Bacillati</taxon>
        <taxon>Actinomycetota</taxon>
        <taxon>Actinomycetes</taxon>
        <taxon>Micromonosporales</taxon>
        <taxon>Micromonosporaceae</taxon>
        <taxon>Micromonospora</taxon>
    </lineage>
</organism>
<dbReference type="Proteomes" id="UP000823521">
    <property type="component" value="Unassembled WGS sequence"/>
</dbReference>
<dbReference type="CDD" id="cd03270">
    <property type="entry name" value="ABC_UvrA_I"/>
    <property type="match status" value="1"/>
</dbReference>
<gene>
    <name evidence="18" type="ORF">GSF22_30145</name>
</gene>
<accession>A0ABS3W0B6</accession>
<dbReference type="Gene3D" id="1.10.8.280">
    <property type="entry name" value="ABC transporter ATPase domain-like"/>
    <property type="match status" value="1"/>
</dbReference>
<evidence type="ECO:0000256" key="3">
    <source>
        <dbReference type="ARBA" id="ARBA00022723"/>
    </source>
</evidence>
<evidence type="ECO:0000256" key="16">
    <source>
        <dbReference type="ARBA" id="ARBA00042156"/>
    </source>
</evidence>
<dbReference type="GO" id="GO:0005524">
    <property type="term" value="F:ATP binding"/>
    <property type="evidence" value="ECO:0007669"/>
    <property type="project" value="UniProtKB-KW"/>
</dbReference>
<keyword evidence="5" id="KW-0547">Nucleotide-binding</keyword>
<comment type="caution">
    <text evidence="18">The sequence shown here is derived from an EMBL/GenBank/DDBJ whole genome shotgun (WGS) entry which is preliminary data.</text>
</comment>
<evidence type="ECO:0000256" key="12">
    <source>
        <dbReference type="ARBA" id="ARBA00023125"/>
    </source>
</evidence>
<dbReference type="InterPro" id="IPR027417">
    <property type="entry name" value="P-loop_NTPase"/>
</dbReference>
<evidence type="ECO:0000256" key="7">
    <source>
        <dbReference type="ARBA" id="ARBA00022769"/>
    </source>
</evidence>
<evidence type="ECO:0000256" key="8">
    <source>
        <dbReference type="ARBA" id="ARBA00022771"/>
    </source>
</evidence>
<dbReference type="InterPro" id="IPR041552">
    <property type="entry name" value="UvrA_DNA-bd"/>
</dbReference>
<keyword evidence="12" id="KW-0238">DNA-binding</keyword>
<dbReference type="Gene3D" id="3.40.50.300">
    <property type="entry name" value="P-loop containing nucleotide triphosphate hydrolases"/>
    <property type="match status" value="2"/>
</dbReference>
<keyword evidence="10 18" id="KW-0067">ATP-binding</keyword>
<evidence type="ECO:0000256" key="11">
    <source>
        <dbReference type="ARBA" id="ARBA00022881"/>
    </source>
</evidence>
<evidence type="ECO:0000256" key="10">
    <source>
        <dbReference type="ARBA" id="ARBA00022840"/>
    </source>
</evidence>
<keyword evidence="11" id="KW-0267">Excision nuclease</keyword>
<evidence type="ECO:0000256" key="2">
    <source>
        <dbReference type="ARBA" id="ARBA00022490"/>
    </source>
</evidence>
<evidence type="ECO:0000256" key="15">
    <source>
        <dbReference type="ARBA" id="ARBA00039316"/>
    </source>
</evidence>
<name>A0ABS3W0B6_MICEH</name>
<dbReference type="EMBL" id="WVUH01000431">
    <property type="protein sequence ID" value="MBO4210222.1"/>
    <property type="molecule type" value="Genomic_DNA"/>
</dbReference>
<keyword evidence="13" id="KW-0234">DNA repair</keyword>
<keyword evidence="9" id="KW-0862">Zinc</keyword>
<keyword evidence="4" id="KW-0677">Repeat</keyword>
<evidence type="ECO:0000313" key="19">
    <source>
        <dbReference type="Proteomes" id="UP000823521"/>
    </source>
</evidence>
<dbReference type="Gene3D" id="1.20.1580.10">
    <property type="entry name" value="ABC transporter ATPase like domain"/>
    <property type="match status" value="2"/>
</dbReference>
<evidence type="ECO:0000259" key="17">
    <source>
        <dbReference type="PROSITE" id="PS50893"/>
    </source>
</evidence>
<dbReference type="PROSITE" id="PS50893">
    <property type="entry name" value="ABC_TRANSPORTER_2"/>
    <property type="match status" value="1"/>
</dbReference>
<comment type="similarity">
    <text evidence="14">Belongs to the ABC transporter superfamily. UvrA family.</text>
</comment>
<sequence length="787" mass="84767">MGEKIEIRGARQHNLRNISLDVPKRKITVFTGVSGSGKSSLVFGTIAAESRRLVNETYTAFIQGLMPHYAQPDVDELRNLSAAIVVDQKRLGGNSRSTVGTVTDTYAMLRLLYSRVGEPRVGPAHHFSFNDPEGMCTDCDGLGWATRVSLDELLDRDRSLNTGAIRFPAFEVDSWYWNLYAQSGLFDNDKPLRDYTDEEWHHLLHGPARKLKVKLPTVGGTMNSTYEGLLPRFKRLYLGRELDQVPAQLRADVARIATAGRCTSCAGTRLNEAARTCRVRGRTITECTAMQVSDLAPLVRGITDRPVAPLVTALAARLESLVHIGLGYLSLDRESATLSGGEAQRVRMVRHLGSSLTDIAYVLDEPSVGLHPHDVHRLNELLVALRDKGNTVLVVEHEPAVIAIADHVVDMGPGAGEQGGEIVYTGDLAGLRAAGTLTGRHLDRRQPIRTQVRPATGWLHVPHADLHNLRDVDVRIPTGVLTVVTGVAGSGKSALIRGCLPQHHPEAIIVDQTLPKGSKRSNPATYTGLLDLIRRSFASANGVGAALFSANSEGACPRCQGLGMIYTDLAFLETVATVCEACGGQRYREDVLRYRLRGRTISEVLAMSVTEARAFFTEPALAARLAALDDVGLGYLTLGQPLDTLSGGERQRIKLASELGRTSQVYILDEPTTGLHPHDVAKLIVLLDRLVDGGSTVVTIEHNLDVVGRADWIVDLGPGAGHDGGTVVFFSMATSFAAAALGAEGLAADVTMLVGNGFVPGHAELALGLVREVAGVRALFEARLAAD</sequence>
<dbReference type="InterPro" id="IPR017871">
    <property type="entry name" value="ABC_transporter-like_CS"/>
</dbReference>
<dbReference type="PANTHER" id="PTHR43152:SF2">
    <property type="entry name" value="DRUG RESISTANCE ABC TRANSPORTER"/>
    <property type="match status" value="1"/>
</dbReference>
<keyword evidence="6" id="KW-0227">DNA damage</keyword>
<evidence type="ECO:0000256" key="9">
    <source>
        <dbReference type="ARBA" id="ARBA00022833"/>
    </source>
</evidence>
<dbReference type="Pfam" id="PF00005">
    <property type="entry name" value="ABC_tran"/>
    <property type="match status" value="1"/>
</dbReference>
<dbReference type="Pfam" id="PF17755">
    <property type="entry name" value="UvrA_DNA-bind"/>
    <property type="match status" value="1"/>
</dbReference>
<evidence type="ECO:0000313" key="18">
    <source>
        <dbReference type="EMBL" id="MBO4210222.1"/>
    </source>
</evidence>
<keyword evidence="3" id="KW-0479">Metal-binding</keyword>
<keyword evidence="8" id="KW-0863">Zinc-finger</keyword>
<feature type="domain" description="ABC transporter" evidence="17">
    <location>
        <begin position="448"/>
        <end position="743"/>
    </location>
</feature>
<dbReference type="PANTHER" id="PTHR43152">
    <property type="entry name" value="UVRABC SYSTEM PROTEIN A"/>
    <property type="match status" value="1"/>
</dbReference>
<keyword evidence="7" id="KW-0228">DNA excision</keyword>
<proteinExistence type="inferred from homology"/>
<evidence type="ECO:0000256" key="4">
    <source>
        <dbReference type="ARBA" id="ARBA00022737"/>
    </source>
</evidence>
<dbReference type="PROSITE" id="PS00211">
    <property type="entry name" value="ABC_TRANSPORTER_1"/>
    <property type="match status" value="1"/>
</dbReference>
<comment type="subcellular location">
    <subcellularLocation>
        <location evidence="1">Cytoplasm</location>
    </subcellularLocation>
</comment>
<keyword evidence="2" id="KW-0963">Cytoplasm</keyword>
<reference evidence="18 19" key="1">
    <citation type="submission" date="2019-12" db="EMBL/GenBank/DDBJ databases">
        <title>Whole genome sequencing of endophytic Actinobacterium Micromonospora sp. MPMI6T.</title>
        <authorList>
            <person name="Evv R."/>
            <person name="Podile A.R."/>
        </authorList>
    </citation>
    <scope>NUCLEOTIDE SEQUENCE [LARGE SCALE GENOMIC DNA]</scope>
    <source>
        <strain evidence="18 19">MPMI6</strain>
    </source>
</reference>
<keyword evidence="19" id="KW-1185">Reference proteome</keyword>
<evidence type="ECO:0000256" key="13">
    <source>
        <dbReference type="ARBA" id="ARBA00023204"/>
    </source>
</evidence>
<dbReference type="SUPFAM" id="SSF52540">
    <property type="entry name" value="P-loop containing nucleoside triphosphate hydrolases"/>
    <property type="match status" value="2"/>
</dbReference>
<protein>
    <recommendedName>
        <fullName evidence="15">UvrABC system protein A</fullName>
    </recommendedName>
    <alternativeName>
        <fullName evidence="16">Excinuclease ABC subunit A</fullName>
    </alternativeName>
</protein>
<dbReference type="InterPro" id="IPR003439">
    <property type="entry name" value="ABC_transporter-like_ATP-bd"/>
</dbReference>
<evidence type="ECO:0000256" key="14">
    <source>
        <dbReference type="ARBA" id="ARBA00038000"/>
    </source>
</evidence>